<dbReference type="eggNOG" id="ENOG5033BCG">
    <property type="taxonomic scope" value="Bacteria"/>
</dbReference>
<protein>
    <recommendedName>
        <fullName evidence="3">DUF4348 domain-containing protein</fullName>
    </recommendedName>
</protein>
<reference evidence="1 2" key="1">
    <citation type="submission" date="2016-10" db="EMBL/GenBank/DDBJ databases">
        <authorList>
            <person name="de Groot N.N."/>
        </authorList>
    </citation>
    <scope>NUCLEOTIDE SEQUENCE [LARGE SCALE GENOMIC DNA]</scope>
    <source>
        <strain evidence="1 2">CGMCC 1.3801</strain>
    </source>
</reference>
<gene>
    <name evidence="1" type="ORF">SAMN02927925_02752</name>
</gene>
<dbReference type="Proteomes" id="UP000182124">
    <property type="component" value="Unassembled WGS sequence"/>
</dbReference>
<dbReference type="RefSeq" id="WP_023577496.1">
    <property type="nucleotide sequence ID" value="NZ_FMTY01000011.1"/>
</dbReference>
<evidence type="ECO:0000313" key="2">
    <source>
        <dbReference type="Proteomes" id="UP000182124"/>
    </source>
</evidence>
<name>A0A1G4W9E0_9FLAO</name>
<dbReference type="EMBL" id="FMTY01000011">
    <property type="protein sequence ID" value="SCX18927.1"/>
    <property type="molecule type" value="Genomic_DNA"/>
</dbReference>
<accession>A0A1G4W9E0</accession>
<dbReference type="Gene3D" id="3.10.450.410">
    <property type="match status" value="1"/>
</dbReference>
<dbReference type="AlphaFoldDB" id="A0A1G4W9E0"/>
<organism evidence="1 2">
    <name type="scientific">Flavobacterium saliperosum</name>
    <dbReference type="NCBI Taxonomy" id="329186"/>
    <lineage>
        <taxon>Bacteria</taxon>
        <taxon>Pseudomonadati</taxon>
        <taxon>Bacteroidota</taxon>
        <taxon>Flavobacteriia</taxon>
        <taxon>Flavobacteriales</taxon>
        <taxon>Flavobacteriaceae</taxon>
        <taxon>Flavobacterium</taxon>
    </lineage>
</organism>
<proteinExistence type="predicted"/>
<evidence type="ECO:0000313" key="1">
    <source>
        <dbReference type="EMBL" id="SCX18927.1"/>
    </source>
</evidence>
<sequence>MTKPFKKSFLLLTILSILSIFTYCDKSKKISTKTIIGKEVTIEDFDEFYDKFHNDSIFQMSRIKFPLEGHQFDSDGEVNWSKANWITLKTKIHDIDTTEYKIDYKKTDKSFYQKFWIENSGFWSEYKFEVINRKWYLVYAVEQNL</sequence>
<evidence type="ECO:0008006" key="3">
    <source>
        <dbReference type="Google" id="ProtNLM"/>
    </source>
</evidence>